<dbReference type="PANTHER" id="PTHR30040:SF2">
    <property type="entry name" value="FAD:PROTEIN FMN TRANSFERASE"/>
    <property type="match status" value="1"/>
</dbReference>
<evidence type="ECO:0000256" key="7">
    <source>
        <dbReference type="ARBA" id="ARBA00022827"/>
    </source>
</evidence>
<keyword evidence="7" id="KW-0274">FAD</keyword>
<evidence type="ECO:0000256" key="4">
    <source>
        <dbReference type="ARBA" id="ARBA00022630"/>
    </source>
</evidence>
<dbReference type="InterPro" id="IPR024932">
    <property type="entry name" value="ApbE"/>
</dbReference>
<evidence type="ECO:0000256" key="8">
    <source>
        <dbReference type="ARBA" id="ARBA00022842"/>
    </source>
</evidence>
<organism evidence="11">
    <name type="scientific">mine drainage metagenome</name>
    <dbReference type="NCBI Taxonomy" id="410659"/>
    <lineage>
        <taxon>unclassified sequences</taxon>
        <taxon>metagenomes</taxon>
        <taxon>ecological metagenomes</taxon>
    </lineage>
</organism>
<dbReference type="Pfam" id="PF02424">
    <property type="entry name" value="ApbE"/>
    <property type="match status" value="1"/>
</dbReference>
<dbReference type="PANTHER" id="PTHR30040">
    <property type="entry name" value="THIAMINE BIOSYNTHESIS LIPOPROTEIN APBE"/>
    <property type="match status" value="1"/>
</dbReference>
<dbReference type="SUPFAM" id="SSF143631">
    <property type="entry name" value="ApbE-like"/>
    <property type="match status" value="1"/>
</dbReference>
<keyword evidence="5" id="KW-0808">Transferase</keyword>
<keyword evidence="11" id="KW-0449">Lipoprotein</keyword>
<dbReference type="InterPro" id="IPR003374">
    <property type="entry name" value="ApbE-like_sf"/>
</dbReference>
<reference evidence="11" key="1">
    <citation type="submission" date="2016-10" db="EMBL/GenBank/DDBJ databases">
        <title>Sequence of Gallionella enrichment culture.</title>
        <authorList>
            <person name="Poehlein A."/>
            <person name="Muehling M."/>
            <person name="Daniel R."/>
        </authorList>
    </citation>
    <scope>NUCLEOTIDE SEQUENCE</scope>
</reference>
<dbReference type="GO" id="GO:0016740">
    <property type="term" value="F:transferase activity"/>
    <property type="evidence" value="ECO:0007669"/>
    <property type="project" value="UniProtKB-KW"/>
</dbReference>
<evidence type="ECO:0000256" key="1">
    <source>
        <dbReference type="ARBA" id="ARBA00001946"/>
    </source>
</evidence>
<keyword evidence="8" id="KW-0460">Magnesium</keyword>
<name>A0A1J5PYW2_9ZZZZ</name>
<evidence type="ECO:0000256" key="5">
    <source>
        <dbReference type="ARBA" id="ARBA00022679"/>
    </source>
</evidence>
<evidence type="ECO:0000256" key="6">
    <source>
        <dbReference type="ARBA" id="ARBA00022723"/>
    </source>
</evidence>
<keyword evidence="4" id="KW-0285">Flavoprotein</keyword>
<evidence type="ECO:0000256" key="2">
    <source>
        <dbReference type="ARBA" id="ARBA00011955"/>
    </source>
</evidence>
<dbReference type="GO" id="GO:0046872">
    <property type="term" value="F:metal ion binding"/>
    <property type="evidence" value="ECO:0007669"/>
    <property type="project" value="UniProtKB-KW"/>
</dbReference>
<evidence type="ECO:0000256" key="3">
    <source>
        <dbReference type="ARBA" id="ARBA00016337"/>
    </source>
</evidence>
<protein>
    <recommendedName>
        <fullName evidence="3">FAD:protein FMN transferase</fullName>
        <ecNumber evidence="2">2.7.1.180</ecNumber>
    </recommendedName>
    <alternativeName>
        <fullName evidence="9">Flavin transferase</fullName>
    </alternativeName>
</protein>
<evidence type="ECO:0000256" key="9">
    <source>
        <dbReference type="ARBA" id="ARBA00031306"/>
    </source>
</evidence>
<sequence length="294" mass="31717">MKDESITVRRLRPLLGTWVEIQATGRPARVERAVKSAFLHIARVQQRMSFHAPDSVLSRINLHAHHTPQPVDAWTWDVLRKARALWLASEGHFDITLGARLVERGVLPDHGFADSDALGGCDAVELLPGRHVRLRRPVLLTLDGIAKGYAVDRAVRLLRAAGMERGVVNAGGDLRVFGPASVPLAVRDAQGRVRAAGQLDNAAVASSIIGHSTADRERFPACLITPDAAQGGRHAVNNEECPAVWSVQARHCWKADALTKVAALAAPAERAQRIARLGGRLLTPSGADALRRAA</sequence>
<dbReference type="AlphaFoldDB" id="A0A1J5PYW2"/>
<dbReference type="EMBL" id="MLJW01003039">
    <property type="protein sequence ID" value="OIQ73007.1"/>
    <property type="molecule type" value="Genomic_DNA"/>
</dbReference>
<comment type="catalytic activity">
    <reaction evidence="10">
        <text>L-threonyl-[protein] + FAD = FMN-L-threonyl-[protein] + AMP + H(+)</text>
        <dbReference type="Rhea" id="RHEA:36847"/>
        <dbReference type="Rhea" id="RHEA-COMP:11060"/>
        <dbReference type="Rhea" id="RHEA-COMP:11061"/>
        <dbReference type="ChEBI" id="CHEBI:15378"/>
        <dbReference type="ChEBI" id="CHEBI:30013"/>
        <dbReference type="ChEBI" id="CHEBI:57692"/>
        <dbReference type="ChEBI" id="CHEBI:74257"/>
        <dbReference type="ChEBI" id="CHEBI:456215"/>
        <dbReference type="EC" id="2.7.1.180"/>
    </reaction>
</comment>
<evidence type="ECO:0000313" key="11">
    <source>
        <dbReference type="EMBL" id="OIQ73007.1"/>
    </source>
</evidence>
<comment type="caution">
    <text evidence="11">The sequence shown here is derived from an EMBL/GenBank/DDBJ whole genome shotgun (WGS) entry which is preliminary data.</text>
</comment>
<dbReference type="Gene3D" id="3.10.520.10">
    <property type="entry name" value="ApbE-like domains"/>
    <property type="match status" value="1"/>
</dbReference>
<comment type="cofactor">
    <cofactor evidence="1">
        <name>Mg(2+)</name>
        <dbReference type="ChEBI" id="CHEBI:18420"/>
    </cofactor>
</comment>
<proteinExistence type="predicted"/>
<dbReference type="EC" id="2.7.1.180" evidence="2"/>
<gene>
    <name evidence="11" type="primary">apbE_17</name>
    <name evidence="11" type="ORF">GALL_453620</name>
</gene>
<evidence type="ECO:0000256" key="10">
    <source>
        <dbReference type="ARBA" id="ARBA00048540"/>
    </source>
</evidence>
<accession>A0A1J5PYW2</accession>
<keyword evidence="6" id="KW-0479">Metal-binding</keyword>